<accession>A0A2H1VU01</accession>
<proteinExistence type="predicted"/>
<organism evidence="1">
    <name type="scientific">Spodoptera frugiperda</name>
    <name type="common">Fall armyworm</name>
    <dbReference type="NCBI Taxonomy" id="7108"/>
    <lineage>
        <taxon>Eukaryota</taxon>
        <taxon>Metazoa</taxon>
        <taxon>Ecdysozoa</taxon>
        <taxon>Arthropoda</taxon>
        <taxon>Hexapoda</taxon>
        <taxon>Insecta</taxon>
        <taxon>Pterygota</taxon>
        <taxon>Neoptera</taxon>
        <taxon>Endopterygota</taxon>
        <taxon>Lepidoptera</taxon>
        <taxon>Glossata</taxon>
        <taxon>Ditrysia</taxon>
        <taxon>Noctuoidea</taxon>
        <taxon>Noctuidae</taxon>
        <taxon>Amphipyrinae</taxon>
        <taxon>Spodoptera</taxon>
    </lineage>
</organism>
<protein>
    <submittedName>
        <fullName evidence="1">SFRICE_030509</fullName>
    </submittedName>
</protein>
<dbReference type="AlphaFoldDB" id="A0A2H1VU01"/>
<reference evidence="1" key="1">
    <citation type="submission" date="2016-07" db="EMBL/GenBank/DDBJ databases">
        <authorList>
            <person name="Bretaudeau A."/>
        </authorList>
    </citation>
    <scope>NUCLEOTIDE SEQUENCE</scope>
    <source>
        <strain evidence="1">Rice</strain>
        <tissue evidence="1">Whole body</tissue>
    </source>
</reference>
<sequence length="235" mass="26408">MGRLERSDTTTSQNIEAGNELVTPLVFWLSMGGCDCLPLGDPSVHLHIPQKTGNRKIGLTNNSVLPLRFFSKNRKEPNATFSEIPCKASATTCKHSTNEAVWESHASARIGRFNRSDTTASQYTDVKQRLRCILFRCVSEVTESPITPFPIFSIKFLNPKKPVAHFKPGELRFRRQLFSLFSCISLNCFRIFFAIILTEPETFPTNIKSWKSGGEILIIYSPVAWGGRNGLSDSY</sequence>
<evidence type="ECO:0000313" key="1">
    <source>
        <dbReference type="EMBL" id="SOQ44315.1"/>
    </source>
</evidence>
<dbReference type="EMBL" id="ODYU01004442">
    <property type="protein sequence ID" value="SOQ44315.1"/>
    <property type="molecule type" value="Genomic_DNA"/>
</dbReference>
<gene>
    <name evidence="1" type="ORF">SFRICE_030509</name>
</gene>
<dbReference type="PROSITE" id="PS51257">
    <property type="entry name" value="PROKAR_LIPOPROTEIN"/>
    <property type="match status" value="1"/>
</dbReference>
<name>A0A2H1VU01_SPOFR</name>